<feature type="domain" description="PucR C-terminal helix-turn-helix" evidence="2">
    <location>
        <begin position="332"/>
        <end position="390"/>
    </location>
</feature>
<accession>A0A660C5G7</accession>
<dbReference type="Proteomes" id="UP000317303">
    <property type="component" value="Unassembled WGS sequence"/>
</dbReference>
<evidence type="ECO:0000259" key="4">
    <source>
        <dbReference type="Pfam" id="PF17853"/>
    </source>
</evidence>
<dbReference type="Pfam" id="PF14361">
    <property type="entry name" value="RsbRD_N"/>
    <property type="match status" value="1"/>
</dbReference>
<dbReference type="InterPro" id="IPR041522">
    <property type="entry name" value="CdaR_GGDEF"/>
</dbReference>
<dbReference type="PANTHER" id="PTHR33744:SF1">
    <property type="entry name" value="DNA-BINDING TRANSCRIPTIONAL ACTIVATOR ADER"/>
    <property type="match status" value="1"/>
</dbReference>
<dbReference type="Pfam" id="PF17853">
    <property type="entry name" value="GGDEF_2"/>
    <property type="match status" value="1"/>
</dbReference>
<dbReference type="InterPro" id="IPR051448">
    <property type="entry name" value="CdaR-like_regulators"/>
</dbReference>
<sequence>MTSQDTATDARVVAACETLLDDLDSLTLRMARLIREDEPYYVDYMTERQLADAIRPNVISGLQNVIQNEANRPTVARRTGRERAEHGVPLATVMHAYRIGTLHLWHELVRQCSPDPGSSQALLGSASVLWNSLDMSSQALTTAYRDVETEQLFRDSRLREAALASLFSGITTNGRGLADVAAALRLPKVGLFVVVASDPQAMEQNRPSVSVERALSSLGVRSVWRSEPDSELGLVAFTPAHRTDRLDRYLASITTGRVGVSEVFESIVATPQAVTQALLARDAVPAGSNVVMRFDEARVAALVTSVPEVSVGLARQVLGRVLELPVDEQEVLLDTLDAWFTTGGSARDAGHRLHCHQNTVRYRLNKLAQLSGRDLRRPGDVTRLYLALEAVRLLPDQVRE</sequence>
<feature type="domain" description="RsbT co-antagonist protein RsbRD N-terminal" evidence="3">
    <location>
        <begin position="24"/>
        <end position="159"/>
    </location>
</feature>
<evidence type="ECO:0000256" key="1">
    <source>
        <dbReference type="ARBA" id="ARBA00006754"/>
    </source>
</evidence>
<evidence type="ECO:0000259" key="2">
    <source>
        <dbReference type="Pfam" id="PF13556"/>
    </source>
</evidence>
<evidence type="ECO:0000259" key="3">
    <source>
        <dbReference type="Pfam" id="PF14361"/>
    </source>
</evidence>
<dbReference type="OrthoDB" id="3196285at2"/>
<dbReference type="InterPro" id="IPR042070">
    <property type="entry name" value="PucR_C-HTH_sf"/>
</dbReference>
<dbReference type="AlphaFoldDB" id="A0A660C5G7"/>
<comment type="caution">
    <text evidence="5">The sequence shown here is derived from an EMBL/GenBank/DDBJ whole genome shotgun (WGS) entry which is preliminary data.</text>
</comment>
<dbReference type="RefSeq" id="WP_036876258.1">
    <property type="nucleotide sequence ID" value="NZ_JOIJ01000006.1"/>
</dbReference>
<dbReference type="EMBL" id="VLJV01000001">
    <property type="protein sequence ID" value="TWH18820.1"/>
    <property type="molecule type" value="Genomic_DNA"/>
</dbReference>
<gene>
    <name evidence="5" type="ORF">JD82_00641</name>
</gene>
<feature type="domain" description="CdaR GGDEF-like" evidence="4">
    <location>
        <begin position="176"/>
        <end position="282"/>
    </location>
</feature>
<organism evidence="5 6">
    <name type="scientific">Prauserella rugosa</name>
    <dbReference type="NCBI Taxonomy" id="43354"/>
    <lineage>
        <taxon>Bacteria</taxon>
        <taxon>Bacillati</taxon>
        <taxon>Actinomycetota</taxon>
        <taxon>Actinomycetes</taxon>
        <taxon>Pseudonocardiales</taxon>
        <taxon>Pseudonocardiaceae</taxon>
        <taxon>Prauserella</taxon>
    </lineage>
</organism>
<dbReference type="PANTHER" id="PTHR33744">
    <property type="entry name" value="CARBOHYDRATE DIACID REGULATOR"/>
    <property type="match status" value="1"/>
</dbReference>
<dbReference type="InterPro" id="IPR025751">
    <property type="entry name" value="RsbRD_N_dom"/>
</dbReference>
<keyword evidence="6" id="KW-1185">Reference proteome</keyword>
<evidence type="ECO:0000313" key="6">
    <source>
        <dbReference type="Proteomes" id="UP000317303"/>
    </source>
</evidence>
<reference evidence="5 6" key="1">
    <citation type="submission" date="2019-07" db="EMBL/GenBank/DDBJ databases">
        <title>R&amp;d 2014.</title>
        <authorList>
            <person name="Klenk H.-P."/>
        </authorList>
    </citation>
    <scope>NUCLEOTIDE SEQUENCE [LARGE SCALE GENOMIC DNA]</scope>
    <source>
        <strain evidence="5 6">DSM 43194</strain>
    </source>
</reference>
<dbReference type="Pfam" id="PF13556">
    <property type="entry name" value="HTH_30"/>
    <property type="match status" value="1"/>
</dbReference>
<dbReference type="Gene3D" id="1.10.10.2840">
    <property type="entry name" value="PucR C-terminal helix-turn-helix domain"/>
    <property type="match status" value="1"/>
</dbReference>
<proteinExistence type="inferred from homology"/>
<evidence type="ECO:0000313" key="5">
    <source>
        <dbReference type="EMBL" id="TWH18820.1"/>
    </source>
</evidence>
<name>A0A660C5G7_9PSEU</name>
<dbReference type="InterPro" id="IPR025736">
    <property type="entry name" value="PucR_C-HTH_dom"/>
</dbReference>
<protein>
    <submittedName>
        <fullName evidence="5">PucR-like helix-turn-helix protein</fullName>
    </submittedName>
</protein>
<comment type="similarity">
    <text evidence="1">Belongs to the CdaR family.</text>
</comment>